<dbReference type="KEGG" id="aca:ACP_2907"/>
<dbReference type="Pfam" id="PF04014">
    <property type="entry name" value="MazE_antitoxin"/>
    <property type="match status" value="1"/>
</dbReference>
<dbReference type="InParanoid" id="C1F3W7"/>
<dbReference type="EMBL" id="CP001472">
    <property type="protein sequence ID" value="ACO33705.1"/>
    <property type="molecule type" value="Genomic_DNA"/>
</dbReference>
<dbReference type="InterPro" id="IPR037914">
    <property type="entry name" value="SpoVT-AbrB_sf"/>
</dbReference>
<dbReference type="SUPFAM" id="SSF89447">
    <property type="entry name" value="AbrB/MazE/MraZ-like"/>
    <property type="match status" value="1"/>
</dbReference>
<dbReference type="Proteomes" id="UP000002207">
    <property type="component" value="Chromosome"/>
</dbReference>
<dbReference type="Gene3D" id="2.10.260.10">
    <property type="match status" value="1"/>
</dbReference>
<keyword evidence="3" id="KW-1185">Reference proteome</keyword>
<gene>
    <name evidence="2" type="ordered locus">ACP_2907</name>
</gene>
<dbReference type="GO" id="GO:0003677">
    <property type="term" value="F:DNA binding"/>
    <property type="evidence" value="ECO:0007669"/>
    <property type="project" value="InterPro"/>
</dbReference>
<name>C1F3W7_ACIC5</name>
<dbReference type="AlphaFoldDB" id="C1F3W7"/>
<proteinExistence type="predicted"/>
<reference evidence="2 3" key="1">
    <citation type="journal article" date="2009" name="Appl. Environ. Microbiol.">
        <title>Three genomes from the phylum Acidobacteria provide insight into the lifestyles of these microorganisms in soils.</title>
        <authorList>
            <person name="Ward N.L."/>
            <person name="Challacombe J.F."/>
            <person name="Janssen P.H."/>
            <person name="Henrissat B."/>
            <person name="Coutinho P.M."/>
            <person name="Wu M."/>
            <person name="Xie G."/>
            <person name="Haft D.H."/>
            <person name="Sait M."/>
            <person name="Badger J."/>
            <person name="Barabote R.D."/>
            <person name="Bradley B."/>
            <person name="Brettin T.S."/>
            <person name="Brinkac L.M."/>
            <person name="Bruce D."/>
            <person name="Creasy T."/>
            <person name="Daugherty S.C."/>
            <person name="Davidsen T.M."/>
            <person name="DeBoy R.T."/>
            <person name="Detter J.C."/>
            <person name="Dodson R.J."/>
            <person name="Durkin A.S."/>
            <person name="Ganapathy A."/>
            <person name="Gwinn-Giglio M."/>
            <person name="Han C.S."/>
            <person name="Khouri H."/>
            <person name="Kiss H."/>
            <person name="Kothari S.P."/>
            <person name="Madupu R."/>
            <person name="Nelson K.E."/>
            <person name="Nelson W.C."/>
            <person name="Paulsen I."/>
            <person name="Penn K."/>
            <person name="Ren Q."/>
            <person name="Rosovitz M.J."/>
            <person name="Selengut J.D."/>
            <person name="Shrivastava S."/>
            <person name="Sullivan S.A."/>
            <person name="Tapia R."/>
            <person name="Thompson L.S."/>
            <person name="Watkins K.L."/>
            <person name="Yang Q."/>
            <person name="Yu C."/>
            <person name="Zafar N."/>
            <person name="Zhou L."/>
            <person name="Kuske C.R."/>
        </authorList>
    </citation>
    <scope>NUCLEOTIDE SEQUENCE [LARGE SCALE GENOMIC DNA]</scope>
    <source>
        <strain evidence="3">ATCC 51196 / DSM 11244 / BCRC 80197 / JCM 7670 / NBRC 15755 / NCIMB 13165 / 161</strain>
    </source>
</reference>
<feature type="domain" description="SpoVT-AbrB" evidence="1">
    <location>
        <begin position="3"/>
        <end position="33"/>
    </location>
</feature>
<evidence type="ECO:0000313" key="3">
    <source>
        <dbReference type="Proteomes" id="UP000002207"/>
    </source>
</evidence>
<protein>
    <recommendedName>
        <fullName evidence="1">SpoVT-AbrB domain-containing protein</fullName>
    </recommendedName>
</protein>
<dbReference type="RefSeq" id="WP_015897963.1">
    <property type="nucleotide sequence ID" value="NC_012483.1"/>
</dbReference>
<dbReference type="InterPro" id="IPR007159">
    <property type="entry name" value="SpoVT-AbrB_dom"/>
</dbReference>
<dbReference type="eggNOG" id="COG2336">
    <property type="taxonomic scope" value="Bacteria"/>
</dbReference>
<organism evidence="2 3">
    <name type="scientific">Acidobacterium capsulatum (strain ATCC 51196 / DSM 11244 / BCRC 80197 / JCM 7670 / NBRC 15755 / NCIMB 13165 / 161)</name>
    <dbReference type="NCBI Taxonomy" id="240015"/>
    <lineage>
        <taxon>Bacteria</taxon>
        <taxon>Pseudomonadati</taxon>
        <taxon>Acidobacteriota</taxon>
        <taxon>Terriglobia</taxon>
        <taxon>Terriglobales</taxon>
        <taxon>Acidobacteriaceae</taxon>
        <taxon>Acidobacterium</taxon>
    </lineage>
</organism>
<sequence length="71" mass="8277">MQVFQWGKSLAVRLPKTAVEDLDQREGDQIEISTSATRAFDVSRDRATAIQRLRELRRPFPDGFTFERPLR</sequence>
<evidence type="ECO:0000259" key="1">
    <source>
        <dbReference type="Pfam" id="PF04014"/>
    </source>
</evidence>
<accession>C1F3W7</accession>
<dbReference type="HOGENOM" id="CLU_172408_1_0_0"/>
<evidence type="ECO:0000313" key="2">
    <source>
        <dbReference type="EMBL" id="ACO33705.1"/>
    </source>
</evidence>
<dbReference type="OrthoDB" id="9795766at2"/>